<accession>A0A0L6VNS5</accession>
<dbReference type="AlphaFoldDB" id="A0A0L6VNS5"/>
<proteinExistence type="predicted"/>
<dbReference type="Proteomes" id="UP000037035">
    <property type="component" value="Unassembled WGS sequence"/>
</dbReference>
<sequence>MCGKVTGLGIWGSPALSVLCPLLGKSPYLLFWLEFEGGMTG</sequence>
<keyword evidence="2" id="KW-1185">Reference proteome</keyword>
<organism evidence="1 2">
    <name type="scientific">Puccinia sorghi</name>
    <dbReference type="NCBI Taxonomy" id="27349"/>
    <lineage>
        <taxon>Eukaryota</taxon>
        <taxon>Fungi</taxon>
        <taxon>Dikarya</taxon>
        <taxon>Basidiomycota</taxon>
        <taxon>Pucciniomycotina</taxon>
        <taxon>Pucciniomycetes</taxon>
        <taxon>Pucciniales</taxon>
        <taxon>Pucciniaceae</taxon>
        <taxon>Puccinia</taxon>
    </lineage>
</organism>
<gene>
    <name evidence="1" type="ORF">VP01_12823g1</name>
</gene>
<reference evidence="1 2" key="1">
    <citation type="submission" date="2015-08" db="EMBL/GenBank/DDBJ databases">
        <title>Next Generation Sequencing and Analysis of the Genome of Puccinia sorghi L Schw, the Causal Agent of Maize Common Rust.</title>
        <authorList>
            <person name="Rochi L."/>
            <person name="Burguener G."/>
            <person name="Darino M."/>
            <person name="Turjanski A."/>
            <person name="Kreff E."/>
            <person name="Dieguez M.J."/>
            <person name="Sacco F."/>
        </authorList>
    </citation>
    <scope>NUCLEOTIDE SEQUENCE [LARGE SCALE GENOMIC DNA]</scope>
    <source>
        <strain evidence="1 2">RO10H11247</strain>
    </source>
</reference>
<evidence type="ECO:0000313" key="2">
    <source>
        <dbReference type="Proteomes" id="UP000037035"/>
    </source>
</evidence>
<name>A0A0L6VNS5_9BASI</name>
<evidence type="ECO:0000313" key="1">
    <source>
        <dbReference type="EMBL" id="KNZ62346.1"/>
    </source>
</evidence>
<comment type="caution">
    <text evidence="1">The sequence shown here is derived from an EMBL/GenBank/DDBJ whole genome shotgun (WGS) entry which is preliminary data.</text>
</comment>
<protein>
    <submittedName>
        <fullName evidence="1">Putative signal peptide protein</fullName>
    </submittedName>
</protein>
<dbReference type="VEuPathDB" id="FungiDB:VP01_12823g1"/>
<dbReference type="EMBL" id="LAVV01003136">
    <property type="protein sequence ID" value="KNZ62346.1"/>
    <property type="molecule type" value="Genomic_DNA"/>
</dbReference>